<reference evidence="3" key="1">
    <citation type="submission" date="2025-08" db="UniProtKB">
        <authorList>
            <consortium name="RefSeq"/>
        </authorList>
    </citation>
    <scope>IDENTIFICATION</scope>
    <source>
        <tissue evidence="3">Gonads</tissue>
    </source>
</reference>
<dbReference type="OrthoDB" id="6338233at2759"/>
<sequence>MDKSRGRDHIKNKAKYKGNTKKNPKYVPSKSKPNLESNWDRYDEEEETKQNKTDLNLESNWARYEEKQPIHDPHLTSSTDFSLLASLPISAGSHFQYKFDENDKKLEGIFCLDVDLLHKSILTVPLYERIGISKQYFEDEEVKSMDADADQSLVCYKEYIDSISTSEEQTNCSNKEKVPEVDKNEVKRIDVQQKAANDFQENNEDLEQWLDDILDD</sequence>
<dbReference type="GO" id="GO:0010972">
    <property type="term" value="P:negative regulation of G2/M transition of mitotic cell cycle"/>
    <property type="evidence" value="ECO:0007669"/>
    <property type="project" value="TreeGrafter"/>
</dbReference>
<feature type="compositionally biased region" description="Basic and acidic residues" evidence="1">
    <location>
        <begin position="1"/>
        <end position="11"/>
    </location>
</feature>
<protein>
    <submittedName>
        <fullName evidence="3">Uncharacterized protein LOC115888276 isoform X1</fullName>
    </submittedName>
</protein>
<dbReference type="KEGG" id="soy:115888276"/>
<keyword evidence="2" id="KW-1185">Reference proteome</keyword>
<dbReference type="GeneID" id="115888276"/>
<dbReference type="AlphaFoldDB" id="A0A6J2YIF3"/>
<dbReference type="RefSeq" id="XP_030763808.1">
    <property type="nucleotide sequence ID" value="XM_030907948.1"/>
</dbReference>
<feature type="compositionally biased region" description="Basic residues" evidence="1">
    <location>
        <begin position="12"/>
        <end position="24"/>
    </location>
</feature>
<evidence type="ECO:0000313" key="2">
    <source>
        <dbReference type="Proteomes" id="UP000504635"/>
    </source>
</evidence>
<feature type="region of interest" description="Disordered" evidence="1">
    <location>
        <begin position="1"/>
        <end position="54"/>
    </location>
</feature>
<name>A0A6J2YIF3_SITOR</name>
<dbReference type="PANTHER" id="PTHR16524">
    <property type="entry name" value="CELL DEATH REGULATOR AVEN"/>
    <property type="match status" value="1"/>
</dbReference>
<organism evidence="2 3">
    <name type="scientific">Sitophilus oryzae</name>
    <name type="common">Rice weevil</name>
    <name type="synonym">Curculio oryzae</name>
    <dbReference type="NCBI Taxonomy" id="7048"/>
    <lineage>
        <taxon>Eukaryota</taxon>
        <taxon>Metazoa</taxon>
        <taxon>Ecdysozoa</taxon>
        <taxon>Arthropoda</taxon>
        <taxon>Hexapoda</taxon>
        <taxon>Insecta</taxon>
        <taxon>Pterygota</taxon>
        <taxon>Neoptera</taxon>
        <taxon>Endopterygota</taxon>
        <taxon>Coleoptera</taxon>
        <taxon>Polyphaga</taxon>
        <taxon>Cucujiformia</taxon>
        <taxon>Curculionidae</taxon>
        <taxon>Dryophthorinae</taxon>
        <taxon>Sitophilus</taxon>
    </lineage>
</organism>
<dbReference type="Proteomes" id="UP000504635">
    <property type="component" value="Unplaced"/>
</dbReference>
<accession>A0A6J2YIF3</accession>
<evidence type="ECO:0000256" key="1">
    <source>
        <dbReference type="SAM" id="MobiDB-lite"/>
    </source>
</evidence>
<proteinExistence type="predicted"/>
<gene>
    <name evidence="3" type="primary">LOC115888276</name>
</gene>
<dbReference type="InParanoid" id="A0A6J2YIF3"/>
<evidence type="ECO:0000313" key="3">
    <source>
        <dbReference type="RefSeq" id="XP_030763808.1"/>
    </source>
</evidence>
<dbReference type="PANTHER" id="PTHR16524:SF2">
    <property type="entry name" value="CELL DEATH REGULATOR AVEN"/>
    <property type="match status" value="1"/>
</dbReference>
<dbReference type="InterPro" id="IPR026187">
    <property type="entry name" value="Aven"/>
</dbReference>